<evidence type="ECO:0008006" key="6">
    <source>
        <dbReference type="Google" id="ProtNLM"/>
    </source>
</evidence>
<dbReference type="HOGENOM" id="CLU_1098728_0_0_1"/>
<feature type="signal peptide" evidence="3">
    <location>
        <begin position="1"/>
        <end position="17"/>
    </location>
</feature>
<dbReference type="STRING" id="764103.G7DXA7"/>
<dbReference type="OrthoDB" id="2586582at2759"/>
<dbReference type="Proteomes" id="UP000009131">
    <property type="component" value="Unassembled WGS sequence"/>
</dbReference>
<keyword evidence="1" id="KW-0378">Hydrolase</keyword>
<evidence type="ECO:0000313" key="5">
    <source>
        <dbReference type="Proteomes" id="UP000009131"/>
    </source>
</evidence>
<dbReference type="InParanoid" id="G7DXA7"/>
<proteinExistence type="predicted"/>
<dbReference type="ESTHER" id="mixos-g7dxa7">
    <property type="family name" value="Cutinase"/>
</dbReference>
<organism evidence="4 5">
    <name type="scientific">Mixia osmundae (strain CBS 9802 / IAM 14324 / JCM 22182 / KY 12970)</name>
    <dbReference type="NCBI Taxonomy" id="764103"/>
    <lineage>
        <taxon>Eukaryota</taxon>
        <taxon>Fungi</taxon>
        <taxon>Dikarya</taxon>
        <taxon>Basidiomycota</taxon>
        <taxon>Pucciniomycotina</taxon>
        <taxon>Mixiomycetes</taxon>
        <taxon>Mixiales</taxon>
        <taxon>Mixiaceae</taxon>
        <taxon>Mixia</taxon>
    </lineage>
</organism>
<feature type="chain" id="PRO_5009955594" description="Cutinase" evidence="3">
    <location>
        <begin position="18"/>
        <end position="253"/>
    </location>
</feature>
<sequence length="253" mass="26297">MRFTLTLIATALALIEAAPADVDVNLDIMQRVELANGNHTGEAASTSKFLRVHATSAGQVECTERMVLQVRGTGEPQGACKPCTPVIRSLQAQMDVQLVDIIYPAGAGQDSSQATASVIEIANACPNSRILALGYSQGATAVTRALSSINTAGQSAILFGSPCRTPGADQVNVDENGAGKTAKVRGLQSGGCAVPAAYNDQSRVLDICHTGGELLSHVFSQKLTDKACSRSSVLEQYIQFGQQPPSVPSPADG</sequence>
<keyword evidence="2" id="KW-1015">Disulfide bond</keyword>
<dbReference type="InterPro" id="IPR000675">
    <property type="entry name" value="Cutinase/axe"/>
</dbReference>
<evidence type="ECO:0000256" key="2">
    <source>
        <dbReference type="ARBA" id="ARBA00023157"/>
    </source>
</evidence>
<name>G7DXA7_MIXOS</name>
<evidence type="ECO:0000256" key="1">
    <source>
        <dbReference type="ARBA" id="ARBA00022801"/>
    </source>
</evidence>
<accession>G7DXA7</accession>
<dbReference type="PANTHER" id="PTHR33630">
    <property type="entry name" value="CUTINASE RV1984C-RELATED-RELATED"/>
    <property type="match status" value="1"/>
</dbReference>
<dbReference type="InterPro" id="IPR029058">
    <property type="entry name" value="AB_hydrolase_fold"/>
</dbReference>
<evidence type="ECO:0000313" key="4">
    <source>
        <dbReference type="EMBL" id="GAA95217.1"/>
    </source>
</evidence>
<evidence type="ECO:0000256" key="3">
    <source>
        <dbReference type="SAM" id="SignalP"/>
    </source>
</evidence>
<dbReference type="Gene3D" id="3.40.50.1820">
    <property type="entry name" value="alpha/beta hydrolase"/>
    <property type="match status" value="1"/>
</dbReference>
<keyword evidence="5" id="KW-1185">Reference proteome</keyword>
<dbReference type="SMART" id="SM01110">
    <property type="entry name" value="Cutinase"/>
    <property type="match status" value="1"/>
</dbReference>
<dbReference type="AlphaFoldDB" id="G7DXA7"/>
<gene>
    <name evidence="4" type="primary">Mo01873</name>
    <name evidence="4" type="ORF">E5Q_01873</name>
</gene>
<keyword evidence="3" id="KW-0732">Signal</keyword>
<dbReference type="RefSeq" id="XP_014569912.1">
    <property type="nucleotide sequence ID" value="XM_014714426.1"/>
</dbReference>
<reference evidence="4 5" key="1">
    <citation type="journal article" date="2011" name="J. Gen. Appl. Microbiol.">
        <title>Draft genome sequencing of the enigmatic basidiomycete Mixia osmundae.</title>
        <authorList>
            <person name="Nishida H."/>
            <person name="Nagatsuka Y."/>
            <person name="Sugiyama J."/>
        </authorList>
    </citation>
    <scope>NUCLEOTIDE SEQUENCE [LARGE SCALE GENOMIC DNA]</scope>
    <source>
        <strain evidence="5">CBS 9802 / IAM 14324 / JCM 22182 / KY 12970</strain>
    </source>
</reference>
<comment type="caution">
    <text evidence="4">The sequence shown here is derived from an EMBL/GenBank/DDBJ whole genome shotgun (WGS) entry which is preliminary data.</text>
</comment>
<dbReference type="EMBL" id="BABT02000061">
    <property type="protein sequence ID" value="GAA95217.1"/>
    <property type="molecule type" value="Genomic_DNA"/>
</dbReference>
<dbReference type="SUPFAM" id="SSF53474">
    <property type="entry name" value="alpha/beta-Hydrolases"/>
    <property type="match status" value="1"/>
</dbReference>
<dbReference type="Pfam" id="PF01083">
    <property type="entry name" value="Cutinase"/>
    <property type="match status" value="1"/>
</dbReference>
<dbReference type="GO" id="GO:0052689">
    <property type="term" value="F:carboxylic ester hydrolase activity"/>
    <property type="evidence" value="ECO:0007669"/>
    <property type="project" value="UniProtKB-ARBA"/>
</dbReference>
<protein>
    <recommendedName>
        <fullName evidence="6">Cutinase</fullName>
    </recommendedName>
</protein>
<dbReference type="PANTHER" id="PTHR33630:SF9">
    <property type="entry name" value="CUTINASE 4"/>
    <property type="match status" value="1"/>
</dbReference>
<reference evidence="4 5" key="2">
    <citation type="journal article" date="2012" name="Open Biol.">
        <title>Characteristics of nucleosomes and linker DNA regions on the genome of the basidiomycete Mixia osmundae revealed by mono- and dinucleosome mapping.</title>
        <authorList>
            <person name="Nishida H."/>
            <person name="Kondo S."/>
            <person name="Matsumoto T."/>
            <person name="Suzuki Y."/>
            <person name="Yoshikawa H."/>
            <person name="Taylor T.D."/>
            <person name="Sugiyama J."/>
        </authorList>
    </citation>
    <scope>NUCLEOTIDE SEQUENCE [LARGE SCALE GENOMIC DNA]</scope>
    <source>
        <strain evidence="5">CBS 9802 / IAM 14324 / JCM 22182 / KY 12970</strain>
    </source>
</reference>